<evidence type="ECO:0000313" key="3">
    <source>
        <dbReference type="Proteomes" id="UP000251558"/>
    </source>
</evidence>
<evidence type="ECO:0000313" key="2">
    <source>
        <dbReference type="EMBL" id="RAZ92840.1"/>
    </source>
</evidence>
<dbReference type="OrthoDB" id="8044808at2"/>
<organism evidence="2 3">
    <name type="scientific">Mesorhizobium hawassense</name>
    <dbReference type="NCBI Taxonomy" id="1209954"/>
    <lineage>
        <taxon>Bacteria</taxon>
        <taxon>Pseudomonadati</taxon>
        <taxon>Pseudomonadota</taxon>
        <taxon>Alphaproteobacteria</taxon>
        <taxon>Hyphomicrobiales</taxon>
        <taxon>Phyllobacteriaceae</taxon>
        <taxon>Mesorhizobium</taxon>
    </lineage>
</organism>
<sequence>MKHLLPILLLPLLMWSAGGAVAETSPTLDVYVDDQNNDVFVAVYGEKAVELTGCKLAADGLRLLHLPGSTPAVETTLAKLQSEKALGQQASLPCPGTAFDKVWPATTPVWADLEASGNYYLPAPTGGGYYGVPTACNEIKTALAIRERLQLPGVLHGLKAPPALGTPLVLDCGRGQAEPPVAGGTNPAARWSLHRFETFLSAESTGDIVYVARYTPLGDNPVPSYLAILRLNGKATRDIVVDGGAEAAAAEAQLRALFGVPEGTPVELLGAEAVSALRQAVYADLCLADCTGYQRASASFQNPASDLGLTPLGPGTVSPTLDALGNQRLDWTYQDGHSLSFTGCPRLTEAMGLPASQLGDWMAAAAQAAADSPKPGVSFDCRGTALDTCVRRLNAGDALTSAQFADAADCTGRANLRIELPALTKAPAALVIGPTAFKTVQIAPAPGVARARLQVSESGIAAGTTSCILSNTGVLIAAVGIARLELQSVDLVRVSSASNEEVVGILMQGGALALNQTSIGTSGEGLTTVSRGITLCLGDLYAHALHVEADTLALQGIQARVVLSGSPTARSSLSQARYGAVLSSTSSLRADFTDVTAANPLVLRGAQAAGQSASFVPLQPGAMVGSGLQLERGSSAHFTTSTIAGFRCAVSFVDSQSIATLLLPGNDVTHDNINGACGPGRFSLIE</sequence>
<protein>
    <submittedName>
        <fullName evidence="2">Uncharacterized protein</fullName>
    </submittedName>
</protein>
<evidence type="ECO:0000256" key="1">
    <source>
        <dbReference type="SAM" id="SignalP"/>
    </source>
</evidence>
<keyword evidence="3" id="KW-1185">Reference proteome</keyword>
<dbReference type="RefSeq" id="WP_112095384.1">
    <property type="nucleotide sequence ID" value="NZ_QMBP01000001.1"/>
</dbReference>
<proteinExistence type="predicted"/>
<gene>
    <name evidence="2" type="ORF">DPM33_02940</name>
</gene>
<reference evidence="3" key="1">
    <citation type="submission" date="2018-06" db="EMBL/GenBank/DDBJ databases">
        <authorList>
            <person name="Helene L.C."/>
            <person name="Dall'Agnol R."/>
            <person name="Delamuta J.R."/>
            <person name="Hungria M."/>
        </authorList>
    </citation>
    <scope>NUCLEOTIDE SEQUENCE [LARGE SCALE GENOMIC DNA]</scope>
    <source>
        <strain evidence="3">AC99b</strain>
    </source>
</reference>
<feature type="signal peptide" evidence="1">
    <location>
        <begin position="1"/>
        <end position="22"/>
    </location>
</feature>
<comment type="caution">
    <text evidence="2">The sequence shown here is derived from an EMBL/GenBank/DDBJ whole genome shotgun (WGS) entry which is preliminary data.</text>
</comment>
<keyword evidence="1" id="KW-0732">Signal</keyword>
<reference evidence="2 3" key="2">
    <citation type="submission" date="2018-07" db="EMBL/GenBank/DDBJ databases">
        <title>Diversity of Mesorhizobium strains in Brazil.</title>
        <authorList>
            <person name="Helene L.C.F."/>
            <person name="Dall'Agnol R."/>
            <person name="Delamuta J.R.M."/>
            <person name="Hungria M."/>
        </authorList>
    </citation>
    <scope>NUCLEOTIDE SEQUENCE [LARGE SCALE GENOMIC DNA]</scope>
    <source>
        <strain evidence="2 3">AC99b</strain>
    </source>
</reference>
<feature type="chain" id="PRO_5016382413" evidence="1">
    <location>
        <begin position="23"/>
        <end position="686"/>
    </location>
</feature>
<dbReference type="Proteomes" id="UP000251558">
    <property type="component" value="Unassembled WGS sequence"/>
</dbReference>
<name>A0A330HZ88_9HYPH</name>
<dbReference type="AlphaFoldDB" id="A0A330HZ88"/>
<accession>A0A330HZ88</accession>
<dbReference type="EMBL" id="QMBP01000001">
    <property type="protein sequence ID" value="RAZ92840.1"/>
    <property type="molecule type" value="Genomic_DNA"/>
</dbReference>